<evidence type="ECO:0000313" key="4">
    <source>
        <dbReference type="Proteomes" id="UP001165041"/>
    </source>
</evidence>
<comment type="caution">
    <text evidence="3">The sequence shown here is derived from an EMBL/GenBank/DDBJ whole genome shotgun (WGS) entry which is preliminary data.</text>
</comment>
<feature type="transmembrane region" description="Helical" evidence="2">
    <location>
        <begin position="56"/>
        <end position="81"/>
    </location>
</feature>
<feature type="transmembrane region" description="Helical" evidence="2">
    <location>
        <begin position="25"/>
        <end position="44"/>
    </location>
</feature>
<feature type="transmembrane region" description="Helical" evidence="2">
    <location>
        <begin position="102"/>
        <end position="128"/>
    </location>
</feature>
<keyword evidence="2" id="KW-0812">Transmembrane</keyword>
<gene>
    <name evidence="3" type="ORF">Kpho02_57270</name>
</gene>
<dbReference type="EMBL" id="BSSA01000025">
    <property type="protein sequence ID" value="GLW73428.1"/>
    <property type="molecule type" value="Genomic_DNA"/>
</dbReference>
<protein>
    <submittedName>
        <fullName evidence="3">Permease</fullName>
    </submittedName>
</protein>
<proteinExistence type="predicted"/>
<keyword evidence="2" id="KW-0472">Membrane</keyword>
<dbReference type="GO" id="GO:0005886">
    <property type="term" value="C:plasma membrane"/>
    <property type="evidence" value="ECO:0007669"/>
    <property type="project" value="UniProtKB-SubCell"/>
</dbReference>
<evidence type="ECO:0000256" key="1">
    <source>
        <dbReference type="SAM" id="MobiDB-lite"/>
    </source>
</evidence>
<dbReference type="AlphaFoldDB" id="A0A9W6V4M2"/>
<feature type="region of interest" description="Disordered" evidence="1">
    <location>
        <begin position="251"/>
        <end position="283"/>
    </location>
</feature>
<organism evidence="3 4">
    <name type="scientific">Kitasatospora phosalacinea</name>
    <dbReference type="NCBI Taxonomy" id="2065"/>
    <lineage>
        <taxon>Bacteria</taxon>
        <taxon>Bacillati</taxon>
        <taxon>Actinomycetota</taxon>
        <taxon>Actinomycetes</taxon>
        <taxon>Kitasatosporales</taxon>
        <taxon>Streptomycetaceae</taxon>
        <taxon>Kitasatospora</taxon>
    </lineage>
</organism>
<dbReference type="RefSeq" id="WP_285739076.1">
    <property type="nucleotide sequence ID" value="NZ_BSSA01000025.1"/>
</dbReference>
<feature type="transmembrane region" description="Helical" evidence="2">
    <location>
        <begin position="464"/>
        <end position="487"/>
    </location>
</feature>
<accession>A0A9W6V4M2</accession>
<name>A0A9W6V4M2_9ACTN</name>
<keyword evidence="2" id="KW-1133">Transmembrane helix</keyword>
<reference evidence="3" key="1">
    <citation type="submission" date="2023-02" db="EMBL/GenBank/DDBJ databases">
        <title>Kitasatospora phosalacinea NBRC 14627.</title>
        <authorList>
            <person name="Ichikawa N."/>
            <person name="Sato H."/>
            <person name="Tonouchi N."/>
        </authorList>
    </citation>
    <scope>NUCLEOTIDE SEQUENCE</scope>
    <source>
        <strain evidence="3">NBRC 14627</strain>
    </source>
</reference>
<evidence type="ECO:0000256" key="2">
    <source>
        <dbReference type="SAM" id="Phobius"/>
    </source>
</evidence>
<dbReference type="Proteomes" id="UP001165041">
    <property type="component" value="Unassembled WGS sequence"/>
</dbReference>
<feature type="transmembrane region" description="Helical" evidence="2">
    <location>
        <begin position="311"/>
        <end position="334"/>
    </location>
</feature>
<feature type="transmembrane region" description="Helical" evidence="2">
    <location>
        <begin position="219"/>
        <end position="242"/>
    </location>
</feature>
<feature type="region of interest" description="Disordered" evidence="1">
    <location>
        <begin position="1"/>
        <end position="21"/>
    </location>
</feature>
<sequence>MSAVVPGRPEAAPPTASHGAPARRWTTAAAVVGALAAGAAGLAVRPPTVWGLLPIVLYAVLALAGTPMARATGAALVAALLMARPTPGELLSLGLHSLADQVALIGLVALLGTALGEVLAATGAAGALVGAVLRPLAGRGPRVLPLAVWGTCLVLVFALGTLAGALAVAAPLVVPVAARAGLTRSTTAAAMFLGGCSGLALAPFAGSNVAVLDAAGTSYGGYLLVGALPLTAVSLAVARVALPLIQRRTDRRPDEHYPVPPAPASSAHAAPAPSAPASSPGGGRERWAATAFATALGVCVVGAAVTRTGALFPLAALPLMAAATALGGGLRPGAAARRFAVGARRGLPTLVLFLALAAFFRAVELLRPYDVLMERFGGHAAQLPPLGFAVVVALLGWLAVPGATAAHVVLLHKVFGPLGDSLGLSPAAWTVTYLWGSKADTYGPFPNPNMLAAHGFAGARRLRVLVLLGWSVLLPAAAVYFLLLTVLT</sequence>
<feature type="compositionally biased region" description="Low complexity" evidence="1">
    <location>
        <begin position="264"/>
        <end position="279"/>
    </location>
</feature>
<evidence type="ECO:0000313" key="3">
    <source>
        <dbReference type="EMBL" id="GLW73428.1"/>
    </source>
</evidence>
<feature type="transmembrane region" description="Helical" evidence="2">
    <location>
        <begin position="287"/>
        <end position="305"/>
    </location>
</feature>
<feature type="transmembrane region" description="Helical" evidence="2">
    <location>
        <begin position="346"/>
        <end position="366"/>
    </location>
</feature>
<feature type="transmembrane region" description="Helical" evidence="2">
    <location>
        <begin position="148"/>
        <end position="174"/>
    </location>
</feature>
<feature type="transmembrane region" description="Helical" evidence="2">
    <location>
        <begin position="386"/>
        <end position="411"/>
    </location>
</feature>